<sequence length="52" mass="5696">MERLLQPPSSSTIPPSKSPSPSLSLIRLNVQTRVTPSELHFLQQSPEPICGI</sequence>
<evidence type="ECO:0000256" key="1">
    <source>
        <dbReference type="SAM" id="MobiDB-lite"/>
    </source>
</evidence>
<dbReference type="EMBL" id="LR031872">
    <property type="protein sequence ID" value="VDC99976.1"/>
    <property type="molecule type" value="Genomic_DNA"/>
</dbReference>
<feature type="region of interest" description="Disordered" evidence="1">
    <location>
        <begin position="1"/>
        <end position="23"/>
    </location>
</feature>
<accession>A0A3P6B153</accession>
<name>A0A3P6B153_BRAOL</name>
<organism evidence="2">
    <name type="scientific">Brassica oleracea</name>
    <name type="common">Wild cabbage</name>
    <dbReference type="NCBI Taxonomy" id="3712"/>
    <lineage>
        <taxon>Eukaryota</taxon>
        <taxon>Viridiplantae</taxon>
        <taxon>Streptophyta</taxon>
        <taxon>Embryophyta</taxon>
        <taxon>Tracheophyta</taxon>
        <taxon>Spermatophyta</taxon>
        <taxon>Magnoliopsida</taxon>
        <taxon>eudicotyledons</taxon>
        <taxon>Gunneridae</taxon>
        <taxon>Pentapetalae</taxon>
        <taxon>rosids</taxon>
        <taxon>malvids</taxon>
        <taxon>Brassicales</taxon>
        <taxon>Brassicaceae</taxon>
        <taxon>Brassiceae</taxon>
        <taxon>Brassica</taxon>
    </lineage>
</organism>
<protein>
    <submittedName>
        <fullName evidence="2">Uncharacterized protein</fullName>
    </submittedName>
</protein>
<gene>
    <name evidence="2" type="ORF">BOLC3T20809H</name>
</gene>
<proteinExistence type="predicted"/>
<evidence type="ECO:0000313" key="2">
    <source>
        <dbReference type="EMBL" id="VDC99976.1"/>
    </source>
</evidence>
<reference evidence="2" key="1">
    <citation type="submission" date="2018-11" db="EMBL/GenBank/DDBJ databases">
        <authorList>
            <consortium name="Genoscope - CEA"/>
            <person name="William W."/>
        </authorList>
    </citation>
    <scope>NUCLEOTIDE SEQUENCE</scope>
</reference>
<dbReference type="AlphaFoldDB" id="A0A3P6B153"/>